<dbReference type="Proteomes" id="UP000178129">
    <property type="component" value="Unassembled WGS sequence"/>
</dbReference>
<evidence type="ECO:0000313" key="3">
    <source>
        <dbReference type="Proteomes" id="UP000178129"/>
    </source>
</evidence>
<dbReference type="EMBL" id="FJUW01000024">
    <property type="protein sequence ID" value="CZT02135.1"/>
    <property type="molecule type" value="Genomic_DNA"/>
</dbReference>
<feature type="region of interest" description="Disordered" evidence="1">
    <location>
        <begin position="84"/>
        <end position="115"/>
    </location>
</feature>
<reference evidence="3" key="1">
    <citation type="submission" date="2016-03" db="EMBL/GenBank/DDBJ databases">
        <authorList>
            <person name="Ploux O."/>
        </authorList>
    </citation>
    <scope>NUCLEOTIDE SEQUENCE [LARGE SCALE GENOMIC DNA]</scope>
    <source>
        <strain evidence="3">UK7</strain>
    </source>
</reference>
<organism evidence="2 3">
    <name type="scientific">Rhynchosporium graminicola</name>
    <dbReference type="NCBI Taxonomy" id="2792576"/>
    <lineage>
        <taxon>Eukaryota</taxon>
        <taxon>Fungi</taxon>
        <taxon>Dikarya</taxon>
        <taxon>Ascomycota</taxon>
        <taxon>Pezizomycotina</taxon>
        <taxon>Leotiomycetes</taxon>
        <taxon>Helotiales</taxon>
        <taxon>Ploettnerulaceae</taxon>
        <taxon>Rhynchosporium</taxon>
    </lineage>
</organism>
<name>A0A1E1KYD4_9HELO</name>
<comment type="caution">
    <text evidence="2">The sequence shown here is derived from an EMBL/GenBank/DDBJ whole genome shotgun (WGS) entry which is preliminary data.</text>
</comment>
<sequence length="115" mass="13421">MGHVSITRKHIFFSRRHMRPVVPLRQYLEQPGMQKVSQSTPLSKEIETRGMLQGLESDTSVLIRFPECLFEGLCERRSYLPQNREVDSGNQTLAKRDESIQQIDDMLLNDHKHKT</sequence>
<evidence type="ECO:0000256" key="1">
    <source>
        <dbReference type="SAM" id="MobiDB-lite"/>
    </source>
</evidence>
<protein>
    <submittedName>
        <fullName evidence="2">Uncharacterized protein</fullName>
    </submittedName>
</protein>
<gene>
    <name evidence="2" type="ORF">RCO7_14675</name>
</gene>
<dbReference type="AlphaFoldDB" id="A0A1E1KYD4"/>
<accession>A0A1E1KYD4</accession>
<proteinExistence type="predicted"/>
<dbReference type="InParanoid" id="A0A1E1KYD4"/>
<keyword evidence="3" id="KW-1185">Reference proteome</keyword>
<evidence type="ECO:0000313" key="2">
    <source>
        <dbReference type="EMBL" id="CZT02135.1"/>
    </source>
</evidence>